<dbReference type="InterPro" id="IPR015590">
    <property type="entry name" value="Aldehyde_DH_dom"/>
</dbReference>
<evidence type="ECO:0000256" key="1">
    <source>
        <dbReference type="ARBA" id="ARBA00009986"/>
    </source>
</evidence>
<evidence type="ECO:0000256" key="2">
    <source>
        <dbReference type="ARBA" id="ARBA00023002"/>
    </source>
</evidence>
<keyword evidence="2 4" id="KW-0560">Oxidoreductase</keyword>
<dbReference type="CDD" id="cd07099">
    <property type="entry name" value="ALDH_DDALDH"/>
    <property type="match status" value="1"/>
</dbReference>
<feature type="domain" description="Aldehyde dehydrogenase" evidence="5">
    <location>
        <begin position="10"/>
        <end position="468"/>
    </location>
</feature>
<evidence type="ECO:0000256" key="4">
    <source>
        <dbReference type="RuleBase" id="RU003345"/>
    </source>
</evidence>
<dbReference type="FunFam" id="3.40.309.10:FF:000009">
    <property type="entry name" value="Aldehyde dehydrogenase A"/>
    <property type="match status" value="1"/>
</dbReference>
<protein>
    <submittedName>
        <fullName evidence="6">Succinate-semialdehyde dehydrogenase [NADP(+)]</fullName>
    </submittedName>
</protein>
<dbReference type="Proteomes" id="UP000644693">
    <property type="component" value="Unassembled WGS sequence"/>
</dbReference>
<dbReference type="Pfam" id="PF00171">
    <property type="entry name" value="Aldedh"/>
    <property type="match status" value="1"/>
</dbReference>
<feature type="active site" evidence="3">
    <location>
        <position position="246"/>
    </location>
</feature>
<comment type="similarity">
    <text evidence="1 4">Belongs to the aldehyde dehydrogenase family.</text>
</comment>
<dbReference type="GO" id="GO:0016620">
    <property type="term" value="F:oxidoreductase activity, acting on the aldehyde or oxo group of donors, NAD or NADP as acceptor"/>
    <property type="evidence" value="ECO:0007669"/>
    <property type="project" value="InterPro"/>
</dbReference>
<dbReference type="InterPro" id="IPR029510">
    <property type="entry name" value="Ald_DH_CS_GLU"/>
</dbReference>
<reference evidence="6" key="1">
    <citation type="journal article" date="2014" name="Int. J. Syst. Evol. Microbiol.">
        <title>Complete genome sequence of Corynebacterium casei LMG S-19264T (=DSM 44701T), isolated from a smear-ripened cheese.</title>
        <authorList>
            <consortium name="US DOE Joint Genome Institute (JGI-PGF)"/>
            <person name="Walter F."/>
            <person name="Albersmeier A."/>
            <person name="Kalinowski J."/>
            <person name="Ruckert C."/>
        </authorList>
    </citation>
    <scope>NUCLEOTIDE SEQUENCE</scope>
    <source>
        <strain evidence="6">KCTC 23430</strain>
    </source>
</reference>
<dbReference type="InterPro" id="IPR016161">
    <property type="entry name" value="Ald_DH/histidinol_DH"/>
</dbReference>
<accession>A0A918XMS9</accession>
<dbReference type="InterPro" id="IPR016162">
    <property type="entry name" value="Ald_DH_N"/>
</dbReference>
<organism evidence="6 7">
    <name type="scientific">Parahalioglobus pacificus</name>
    <dbReference type="NCBI Taxonomy" id="930806"/>
    <lineage>
        <taxon>Bacteria</taxon>
        <taxon>Pseudomonadati</taxon>
        <taxon>Pseudomonadota</taxon>
        <taxon>Gammaproteobacteria</taxon>
        <taxon>Cellvibrionales</taxon>
        <taxon>Halieaceae</taxon>
        <taxon>Parahalioglobus</taxon>
    </lineage>
</organism>
<proteinExistence type="inferred from homology"/>
<dbReference type="InterPro" id="IPR016163">
    <property type="entry name" value="Ald_DH_C"/>
</dbReference>
<dbReference type="Gene3D" id="3.40.605.10">
    <property type="entry name" value="Aldehyde Dehydrogenase, Chain A, domain 1"/>
    <property type="match status" value="1"/>
</dbReference>
<dbReference type="EMBL" id="BMYM01000003">
    <property type="protein sequence ID" value="GHD38496.1"/>
    <property type="molecule type" value="Genomic_DNA"/>
</dbReference>
<dbReference type="PANTHER" id="PTHR11699">
    <property type="entry name" value="ALDEHYDE DEHYDROGENASE-RELATED"/>
    <property type="match status" value="1"/>
</dbReference>
<dbReference type="PROSITE" id="PS00687">
    <property type="entry name" value="ALDEHYDE_DEHYDR_GLU"/>
    <property type="match status" value="1"/>
</dbReference>
<reference evidence="6" key="2">
    <citation type="submission" date="2020-09" db="EMBL/GenBank/DDBJ databases">
        <authorList>
            <person name="Sun Q."/>
            <person name="Kim S."/>
        </authorList>
    </citation>
    <scope>NUCLEOTIDE SEQUENCE</scope>
    <source>
        <strain evidence="6">KCTC 23430</strain>
    </source>
</reference>
<keyword evidence="7" id="KW-1185">Reference proteome</keyword>
<dbReference type="AlphaFoldDB" id="A0A918XMS9"/>
<evidence type="ECO:0000259" key="5">
    <source>
        <dbReference type="Pfam" id="PF00171"/>
    </source>
</evidence>
<dbReference type="RefSeq" id="WP_189478553.1">
    <property type="nucleotide sequence ID" value="NZ_BMYM01000003.1"/>
</dbReference>
<comment type="caution">
    <text evidence="6">The sequence shown here is derived from an EMBL/GenBank/DDBJ whole genome shotgun (WGS) entry which is preliminary data.</text>
</comment>
<gene>
    <name evidence="6" type="primary">gabD2</name>
    <name evidence="6" type="ORF">GCM10007053_29200</name>
</gene>
<sequence>MSIYESVESSDSRRHLQLKSPVSLEPIGELVCANSEDVAVAIAKARAAQPAWAATSMKERAAIVQRALQLVLERQDEIIDTVVRETGKARTDAMSMEVFSVADSLCYYAKNAEKFLKPRKRKIHGILGIAKQLRILYKPLGVVGLITPWNGPFVLVMNQAVQAVLAGNTVVAKGSEVTPFSAKLAETLLLDAGLPEGVLQVLLGDGETGAAIVEGGVDKISFTGSVATGRKVAEACARQLIPCTLELGGNDAMIVCADADIDRAVDGAWLGSCMNTGHYCCGTERIYVVDSIYDEFLAKVLEKGKQLRQGTEHGWEEDVGAVFWDRQMSIIEAHVEDARAKGATIHMGGRRNPDLPGLYYEPTVVTEVDNSMDIMRLETFGPILCIQRVASEEEALALANDSEFGLNGNVWTQDKEKGYQLASAIDTGSCSVNDMAVSYGVPAAPFGGRKQSGVGQVNGKKGLRGYCHEMPIVIDRFGGKMQNAYPYSAESAEGMRKLMHFMWIKTPLGRWLS</sequence>
<evidence type="ECO:0000256" key="3">
    <source>
        <dbReference type="PROSITE-ProRule" id="PRU10007"/>
    </source>
</evidence>
<dbReference type="SUPFAM" id="SSF53720">
    <property type="entry name" value="ALDH-like"/>
    <property type="match status" value="1"/>
</dbReference>
<evidence type="ECO:0000313" key="7">
    <source>
        <dbReference type="Proteomes" id="UP000644693"/>
    </source>
</evidence>
<evidence type="ECO:0000313" key="6">
    <source>
        <dbReference type="EMBL" id="GHD38496.1"/>
    </source>
</evidence>
<dbReference type="Gene3D" id="3.40.309.10">
    <property type="entry name" value="Aldehyde Dehydrogenase, Chain A, domain 2"/>
    <property type="match status" value="1"/>
</dbReference>
<name>A0A918XMS9_9GAMM</name>